<evidence type="ECO:0000313" key="1">
    <source>
        <dbReference type="EMBL" id="ACJ31513.1"/>
    </source>
</evidence>
<dbReference type="HOGENOM" id="CLU_1926143_0_0_6"/>
<gene>
    <name evidence="1" type="ordered locus">swp_4892</name>
</gene>
<dbReference type="STRING" id="225849.swp_4892"/>
<organism evidence="1 2">
    <name type="scientific">Shewanella piezotolerans (strain WP3 / JCM 13877)</name>
    <dbReference type="NCBI Taxonomy" id="225849"/>
    <lineage>
        <taxon>Bacteria</taxon>
        <taxon>Pseudomonadati</taxon>
        <taxon>Pseudomonadota</taxon>
        <taxon>Gammaproteobacteria</taxon>
        <taxon>Alteromonadales</taxon>
        <taxon>Shewanellaceae</taxon>
        <taxon>Shewanella</taxon>
    </lineage>
</organism>
<protein>
    <submittedName>
        <fullName evidence="1">Uncharacterized protein</fullName>
    </submittedName>
</protein>
<reference evidence="1 2" key="1">
    <citation type="journal article" date="2008" name="PLoS ONE">
        <title>Environmental adaptation: genomic analysis of the piezotolerant and psychrotolerant deep-sea iron reducing bacterium Shewanella piezotolerans WP3.</title>
        <authorList>
            <person name="Wang F."/>
            <person name="Wang J."/>
            <person name="Jian H."/>
            <person name="Zhang B."/>
            <person name="Li S."/>
            <person name="Wang F."/>
            <person name="Zeng X."/>
            <person name="Gao L."/>
            <person name="Bartlett D.H."/>
            <person name="Yu J."/>
            <person name="Hu S."/>
            <person name="Xiao X."/>
        </authorList>
    </citation>
    <scope>NUCLEOTIDE SEQUENCE [LARGE SCALE GENOMIC DNA]</scope>
    <source>
        <strain evidence="2">WP3 / JCM 13877</strain>
    </source>
</reference>
<proteinExistence type="predicted"/>
<name>B8CV37_SHEPW</name>
<sequence>MADTIIDNNLNDINTFNSEMNKMEIINVSGELYVSMESYYLDDVAEVAESITTDVQLKNISDIQAASLGLVPSTSYFIHSKNSIEELSEKASIKLLNNNPHFFSATLLQGDKFLQGENEFIAKITEYSVPK</sequence>
<dbReference type="Proteomes" id="UP000000753">
    <property type="component" value="Chromosome"/>
</dbReference>
<keyword evidence="2" id="KW-1185">Reference proteome</keyword>
<dbReference type="KEGG" id="swp:swp_4892"/>
<evidence type="ECO:0000313" key="2">
    <source>
        <dbReference type="Proteomes" id="UP000000753"/>
    </source>
</evidence>
<accession>B8CV37</accession>
<dbReference type="AlphaFoldDB" id="B8CV37"/>
<dbReference type="EMBL" id="CP000472">
    <property type="protein sequence ID" value="ACJ31513.1"/>
    <property type="molecule type" value="Genomic_DNA"/>
</dbReference>